<comment type="caution">
    <text evidence="2">The sequence shown here is derived from an EMBL/GenBank/DDBJ whole genome shotgun (WGS) entry which is preliminary data.</text>
</comment>
<dbReference type="Pfam" id="PF02738">
    <property type="entry name" value="MoCoBD_1"/>
    <property type="match status" value="1"/>
</dbReference>
<dbReference type="InterPro" id="IPR008274">
    <property type="entry name" value="AldOxase/xan_DH_MoCoBD1"/>
</dbReference>
<dbReference type="PIRSF" id="PIRSF036389">
    <property type="entry name" value="IOR_B"/>
    <property type="match status" value="1"/>
</dbReference>
<reference evidence="2 3" key="1">
    <citation type="submission" date="2014-03" db="EMBL/GenBank/DDBJ databases">
        <title>The draft genome sequence of Marivita geojedonensis KCTC 23882.</title>
        <authorList>
            <person name="Lai Q."/>
            <person name="Shao Z."/>
        </authorList>
    </citation>
    <scope>NUCLEOTIDE SEQUENCE [LARGE SCALE GENOMIC DNA]</scope>
    <source>
        <strain evidence="2 3">DPG-138</strain>
    </source>
</reference>
<dbReference type="OrthoDB" id="9767994at2"/>
<keyword evidence="3" id="KW-1185">Reference proteome</keyword>
<evidence type="ECO:0000259" key="1">
    <source>
        <dbReference type="SMART" id="SM01008"/>
    </source>
</evidence>
<dbReference type="EMBL" id="JFKC01000002">
    <property type="protein sequence ID" value="OSQ52411.1"/>
    <property type="molecule type" value="Genomic_DNA"/>
</dbReference>
<proteinExistence type="predicted"/>
<sequence>MTLNTTRRKFLSGAGAALSVFVIGLNPKGVLATTSASGGNITPFLTIAEDGTVTAIIKHFEGGQGVSTGLSALIAEEMNMALEDIQWEHAPSDPSRYANLFFGGFQGTGGSTAMANSFIQYRTAAAAAKEMLLAAAAEAWGVDASTLSLSEGLILGAEQQAGIGDFVAAAGAMQVPEAPTLKDPSEFRIIGKEIRARRDTADKINGQAKYAMDVQLEGQMVVALKRAPKYGAKVASFDDSAAREVPGFIMAHTLPTGDAVMAYAQTTWAAFQARDALEIEWDMANAETRNSAAIKEELLGMVRTEPQFTGSATDLATASKAIDGSAKVVEREFYFPMLAHAPMEPMGATIEPTADGGVIMHDGAQFPTANNMVLGQVLELPPEKIQVNTLYAGGFFGRRATPNSDYVVEAALAFATTDRTRPVKLVWSREDDITGGYYRPAMAHRVRVGLDANGAIVGWDHRVAGQSIFKGTAFEPMIVRNGVDHSSVEGIADGAYTIPTQHVGLTDAVPATTVNWWRSVGHSHTGYVMEVMMDLLAEAAGADPVEYRLRYLDETNPDGARMATTLRLAAEKAGWGNDLPQGRARGIAAHKSFGSYCAMVCEISTDADGVVKIENVTAAIDCGIAVTPDVVRAQIEGGIGYGMGHVMRDQITLEDGAVYEQNFPDYEPLRMRDIAEVKVYIVPSTEAPTGVGEPGTPPAGPALANAIAAASGKRVTHLPMTSSDVEFA</sequence>
<feature type="domain" description="Aldehyde oxidase/xanthine dehydrogenase a/b hammerhead" evidence="1">
    <location>
        <begin position="205"/>
        <end position="285"/>
    </location>
</feature>
<evidence type="ECO:0000313" key="3">
    <source>
        <dbReference type="Proteomes" id="UP000193926"/>
    </source>
</evidence>
<evidence type="ECO:0000313" key="2">
    <source>
        <dbReference type="EMBL" id="OSQ52411.1"/>
    </source>
</evidence>
<dbReference type="AlphaFoldDB" id="A0A1X4NNX1"/>
<dbReference type="Gene3D" id="3.30.365.10">
    <property type="entry name" value="Aldehyde oxidase/xanthine dehydrogenase, molybdopterin binding domain"/>
    <property type="match status" value="4"/>
</dbReference>
<dbReference type="GO" id="GO:0016491">
    <property type="term" value="F:oxidoreductase activity"/>
    <property type="evidence" value="ECO:0007669"/>
    <property type="project" value="InterPro"/>
</dbReference>
<accession>A0A1X4NNX1</accession>
<dbReference type="PROSITE" id="PS51318">
    <property type="entry name" value="TAT"/>
    <property type="match status" value="1"/>
</dbReference>
<dbReference type="InterPro" id="IPR006311">
    <property type="entry name" value="TAT_signal"/>
</dbReference>
<dbReference type="SUPFAM" id="SSF56003">
    <property type="entry name" value="Molybdenum cofactor-binding domain"/>
    <property type="match status" value="2"/>
</dbReference>
<dbReference type="InterPro" id="IPR012368">
    <property type="entry name" value="OxRdtase_Mopterin-bd_su_IorB"/>
</dbReference>
<dbReference type="InterPro" id="IPR000674">
    <property type="entry name" value="Ald_Oxase/Xan_DH_a/b"/>
</dbReference>
<gene>
    <name evidence="2" type="ORF">MGEO_03195</name>
</gene>
<dbReference type="InterPro" id="IPR052516">
    <property type="entry name" value="N-heterocyclic_Hydroxylase"/>
</dbReference>
<dbReference type="Pfam" id="PF20256">
    <property type="entry name" value="MoCoBD_2"/>
    <property type="match status" value="2"/>
</dbReference>
<dbReference type="PANTHER" id="PTHR47495">
    <property type="entry name" value="ALDEHYDE DEHYDROGENASE"/>
    <property type="match status" value="1"/>
</dbReference>
<dbReference type="STRING" id="1123756.MGEO_03195"/>
<dbReference type="InterPro" id="IPR046867">
    <property type="entry name" value="AldOxase/xan_DH_MoCoBD2"/>
</dbReference>
<dbReference type="InterPro" id="IPR037165">
    <property type="entry name" value="AldOxase/xan_DH_Mopterin-bd_sf"/>
</dbReference>
<protein>
    <submittedName>
        <fullName evidence="2">Dehydrogenase</fullName>
    </submittedName>
</protein>
<dbReference type="RefSeq" id="WP_085635280.1">
    <property type="nucleotide sequence ID" value="NZ_JFKC01000002.1"/>
</dbReference>
<dbReference type="Proteomes" id="UP000193926">
    <property type="component" value="Unassembled WGS sequence"/>
</dbReference>
<organism evidence="2 3">
    <name type="scientific">Marivita geojedonensis</name>
    <dbReference type="NCBI Taxonomy" id="1123756"/>
    <lineage>
        <taxon>Bacteria</taxon>
        <taxon>Pseudomonadati</taxon>
        <taxon>Pseudomonadota</taxon>
        <taxon>Alphaproteobacteria</taxon>
        <taxon>Rhodobacterales</taxon>
        <taxon>Roseobacteraceae</taxon>
        <taxon>Marivita</taxon>
    </lineage>
</organism>
<dbReference type="Gene3D" id="3.90.1170.50">
    <property type="entry name" value="Aldehyde oxidase/xanthine dehydrogenase, a/b hammerhead"/>
    <property type="match status" value="1"/>
</dbReference>
<name>A0A1X4NNX1_9RHOB</name>
<dbReference type="SMART" id="SM01008">
    <property type="entry name" value="Ald_Xan_dh_C"/>
    <property type="match status" value="1"/>
</dbReference>
<dbReference type="PANTHER" id="PTHR47495:SF2">
    <property type="entry name" value="ALDEHYDE DEHYDROGENASE"/>
    <property type="match status" value="1"/>
</dbReference>